<dbReference type="AlphaFoldDB" id="A0A1R3RAL8"/>
<evidence type="ECO:0000313" key="1">
    <source>
        <dbReference type="EMBL" id="OOF91529.1"/>
    </source>
</evidence>
<proteinExistence type="predicted"/>
<evidence type="ECO:0000313" key="2">
    <source>
        <dbReference type="Proteomes" id="UP000188318"/>
    </source>
</evidence>
<dbReference type="EMBL" id="KV907510">
    <property type="protein sequence ID" value="OOF91529.1"/>
    <property type="molecule type" value="Genomic_DNA"/>
</dbReference>
<sequence>MATEVPGRVSNRVNWGLPPLPSLSLPPSCGVSDCFHTWSEKECGVYREFLKLHRTP</sequence>
<protein>
    <submittedName>
        <fullName evidence="1">Uncharacterized protein</fullName>
    </submittedName>
</protein>
<name>A0A1R3RAL8_ASPC5</name>
<dbReference type="Proteomes" id="UP000188318">
    <property type="component" value="Unassembled WGS sequence"/>
</dbReference>
<dbReference type="VEuPathDB" id="FungiDB:ASPCADRAFT_210901"/>
<organism evidence="1 2">
    <name type="scientific">Aspergillus carbonarius (strain ITEM 5010)</name>
    <dbReference type="NCBI Taxonomy" id="602072"/>
    <lineage>
        <taxon>Eukaryota</taxon>
        <taxon>Fungi</taxon>
        <taxon>Dikarya</taxon>
        <taxon>Ascomycota</taxon>
        <taxon>Pezizomycotina</taxon>
        <taxon>Eurotiomycetes</taxon>
        <taxon>Eurotiomycetidae</taxon>
        <taxon>Eurotiales</taxon>
        <taxon>Aspergillaceae</taxon>
        <taxon>Aspergillus</taxon>
        <taxon>Aspergillus subgen. Circumdati</taxon>
    </lineage>
</organism>
<reference evidence="2" key="1">
    <citation type="journal article" date="2017" name="Genome Biol.">
        <title>Comparative genomics reveals high biological diversity and specific adaptations in the industrially and medically important fungal genus Aspergillus.</title>
        <authorList>
            <person name="de Vries R.P."/>
            <person name="Riley R."/>
            <person name="Wiebenga A."/>
            <person name="Aguilar-Osorio G."/>
            <person name="Amillis S."/>
            <person name="Uchima C.A."/>
            <person name="Anderluh G."/>
            <person name="Asadollahi M."/>
            <person name="Askin M."/>
            <person name="Barry K."/>
            <person name="Battaglia E."/>
            <person name="Bayram O."/>
            <person name="Benocci T."/>
            <person name="Braus-Stromeyer S.A."/>
            <person name="Caldana C."/>
            <person name="Canovas D."/>
            <person name="Cerqueira G.C."/>
            <person name="Chen F."/>
            <person name="Chen W."/>
            <person name="Choi C."/>
            <person name="Clum A."/>
            <person name="Dos Santos R.A."/>
            <person name="Damasio A.R."/>
            <person name="Diallinas G."/>
            <person name="Emri T."/>
            <person name="Fekete E."/>
            <person name="Flipphi M."/>
            <person name="Freyberg S."/>
            <person name="Gallo A."/>
            <person name="Gournas C."/>
            <person name="Habgood R."/>
            <person name="Hainaut M."/>
            <person name="Harispe M.L."/>
            <person name="Henrissat B."/>
            <person name="Hilden K.S."/>
            <person name="Hope R."/>
            <person name="Hossain A."/>
            <person name="Karabika E."/>
            <person name="Karaffa L."/>
            <person name="Karanyi Z."/>
            <person name="Krasevec N."/>
            <person name="Kuo A."/>
            <person name="Kusch H."/>
            <person name="LaButti K."/>
            <person name="Lagendijk E.L."/>
            <person name="Lapidus A."/>
            <person name="Levasseur A."/>
            <person name="Lindquist E."/>
            <person name="Lipzen A."/>
            <person name="Logrieco A.F."/>
            <person name="MacCabe A."/>
            <person name="Maekelae M.R."/>
            <person name="Malavazi I."/>
            <person name="Melin P."/>
            <person name="Meyer V."/>
            <person name="Mielnichuk N."/>
            <person name="Miskei M."/>
            <person name="Molnar A.P."/>
            <person name="Mule G."/>
            <person name="Ngan C.Y."/>
            <person name="Orejas M."/>
            <person name="Orosz E."/>
            <person name="Ouedraogo J.P."/>
            <person name="Overkamp K.M."/>
            <person name="Park H.-S."/>
            <person name="Perrone G."/>
            <person name="Piumi F."/>
            <person name="Punt P.J."/>
            <person name="Ram A.F."/>
            <person name="Ramon A."/>
            <person name="Rauscher S."/>
            <person name="Record E."/>
            <person name="Riano-Pachon D.M."/>
            <person name="Robert V."/>
            <person name="Roehrig J."/>
            <person name="Ruller R."/>
            <person name="Salamov A."/>
            <person name="Salih N.S."/>
            <person name="Samson R.A."/>
            <person name="Sandor E."/>
            <person name="Sanguinetti M."/>
            <person name="Schuetze T."/>
            <person name="Sepcic K."/>
            <person name="Shelest E."/>
            <person name="Sherlock G."/>
            <person name="Sophianopoulou V."/>
            <person name="Squina F.M."/>
            <person name="Sun H."/>
            <person name="Susca A."/>
            <person name="Todd R.B."/>
            <person name="Tsang A."/>
            <person name="Unkles S.E."/>
            <person name="van de Wiele N."/>
            <person name="van Rossen-Uffink D."/>
            <person name="Oliveira J.V."/>
            <person name="Vesth T.C."/>
            <person name="Visser J."/>
            <person name="Yu J.-H."/>
            <person name="Zhou M."/>
            <person name="Andersen M.R."/>
            <person name="Archer D.B."/>
            <person name="Baker S.E."/>
            <person name="Benoit I."/>
            <person name="Brakhage A.A."/>
            <person name="Braus G.H."/>
            <person name="Fischer R."/>
            <person name="Frisvad J.C."/>
            <person name="Goldman G.H."/>
            <person name="Houbraken J."/>
            <person name="Oakley B."/>
            <person name="Pocsi I."/>
            <person name="Scazzocchio C."/>
            <person name="Seiboth B."/>
            <person name="vanKuyk P.A."/>
            <person name="Wortman J."/>
            <person name="Dyer P.S."/>
            <person name="Grigoriev I.V."/>
        </authorList>
    </citation>
    <scope>NUCLEOTIDE SEQUENCE [LARGE SCALE GENOMIC DNA]</scope>
    <source>
        <strain evidence="2">ITEM 5010</strain>
    </source>
</reference>
<accession>A0A1R3RAL8</accession>
<keyword evidence="2" id="KW-1185">Reference proteome</keyword>
<gene>
    <name evidence="1" type="ORF">ASPCADRAFT_210901</name>
</gene>